<protein>
    <submittedName>
        <fullName evidence="4">LysM peptidoglycan-binding domain-containing protein</fullName>
    </submittedName>
</protein>
<keyword evidence="2" id="KW-0812">Transmembrane</keyword>
<proteinExistence type="predicted"/>
<dbReference type="OrthoDB" id="370541at2"/>
<comment type="caution">
    <text evidence="4">The sequence shown here is derived from an EMBL/GenBank/DDBJ whole genome shotgun (WGS) entry which is preliminary data.</text>
</comment>
<dbReference type="PANTHER" id="PTHR34700">
    <property type="entry name" value="POTASSIUM BINDING PROTEIN KBP"/>
    <property type="match status" value="1"/>
</dbReference>
<feature type="transmembrane region" description="Helical" evidence="2">
    <location>
        <begin position="6"/>
        <end position="26"/>
    </location>
</feature>
<evidence type="ECO:0000313" key="5">
    <source>
        <dbReference type="Proteomes" id="UP000295131"/>
    </source>
</evidence>
<dbReference type="InterPro" id="IPR018392">
    <property type="entry name" value="LysM"/>
</dbReference>
<evidence type="ECO:0000256" key="2">
    <source>
        <dbReference type="SAM" id="Phobius"/>
    </source>
</evidence>
<reference evidence="4 5" key="1">
    <citation type="journal article" date="2013" name="Int. J. Syst. Evol. Microbiol.">
        <title>Hoeflea suaedae sp. nov., an endophytic bacterium isolated from the root of the halophyte Suaeda maritima.</title>
        <authorList>
            <person name="Chung E.J."/>
            <person name="Park J.A."/>
            <person name="Pramanik P."/>
            <person name="Bibi F."/>
            <person name="Jeon C.O."/>
            <person name="Chung Y.R."/>
        </authorList>
    </citation>
    <scope>NUCLEOTIDE SEQUENCE [LARGE SCALE GENOMIC DNA]</scope>
    <source>
        <strain evidence="4 5">YC6898</strain>
    </source>
</reference>
<dbReference type="PANTHER" id="PTHR34700:SF4">
    <property type="entry name" value="PHAGE-LIKE ELEMENT PBSX PROTEIN XKDP"/>
    <property type="match status" value="1"/>
</dbReference>
<sequence length="539" mass="54543">MLNGKITYFAVIALVVVLGIAGYFGVPRLLHLGKPAAVTDMVPAGGQDANSDTETAAGESASGDAEVAAADPEADPADKTEEPVVPAFDLVRVEPDGSMVIAGTAAPGGAVDVVSGEDTVVSADVGTVGDFVAILDKPLAPGDYQLQLRSIAPNGSRTLSEEIATISIPRGEAGQLLAMVDKPGEASRILTQPKPKEAAPEEVASADPNVSVKPDAGMQVEERQAEAQDGDEPAAGDAAGPAQSSSEEVATADAPEAGMPAMASGSDDIAASAPDVQGEAGQKEAGKAAGGDAAQTETAALDPAATASETPQDNAPKADGAVSIRVDAVEIEDGTVYVAGSATPGVNIRVLADENPIGSTRSGSGGRFIVEAKTELSVGNHMIAAEIVGAGGEVAMRAVVPFNRPAGNRIAAVAKAPGAETSGAGQASAEQPDPAAATGETGAGEPTGSETAGNTVEQDALTPAAGSVIIRKGDTLWQISRRTYGQGVRYTTIYLANQQQILDPNRISPGQVFNLPEKWDEDAEKTHHDLMEKRSHSTN</sequence>
<feature type="compositionally biased region" description="Low complexity" evidence="1">
    <location>
        <begin position="434"/>
        <end position="453"/>
    </location>
</feature>
<keyword evidence="2" id="KW-0472">Membrane</keyword>
<dbReference type="AlphaFoldDB" id="A0A4R5PJP9"/>
<feature type="domain" description="LysM" evidence="3">
    <location>
        <begin position="466"/>
        <end position="515"/>
    </location>
</feature>
<evidence type="ECO:0000313" key="4">
    <source>
        <dbReference type="EMBL" id="TDH35909.1"/>
    </source>
</evidence>
<evidence type="ECO:0000259" key="3">
    <source>
        <dbReference type="PROSITE" id="PS51782"/>
    </source>
</evidence>
<dbReference type="PROSITE" id="PS51782">
    <property type="entry name" value="LYSM"/>
    <property type="match status" value="1"/>
</dbReference>
<dbReference type="CDD" id="cd00118">
    <property type="entry name" value="LysM"/>
    <property type="match status" value="1"/>
</dbReference>
<name>A0A4R5PJP9_9HYPH</name>
<feature type="region of interest" description="Disordered" evidence="1">
    <location>
        <begin position="191"/>
        <end position="295"/>
    </location>
</feature>
<gene>
    <name evidence="4" type="ORF">E2A64_11390</name>
</gene>
<feature type="region of interest" description="Disordered" evidence="1">
    <location>
        <begin position="421"/>
        <end position="456"/>
    </location>
</feature>
<dbReference type="Proteomes" id="UP000295131">
    <property type="component" value="Unassembled WGS sequence"/>
</dbReference>
<dbReference type="InterPro" id="IPR052196">
    <property type="entry name" value="Bact_Kbp"/>
</dbReference>
<dbReference type="SMART" id="SM00257">
    <property type="entry name" value="LysM"/>
    <property type="match status" value="1"/>
</dbReference>
<keyword evidence="2" id="KW-1133">Transmembrane helix</keyword>
<keyword evidence="5" id="KW-1185">Reference proteome</keyword>
<dbReference type="InterPro" id="IPR036779">
    <property type="entry name" value="LysM_dom_sf"/>
</dbReference>
<dbReference type="Gene3D" id="3.10.350.10">
    <property type="entry name" value="LysM domain"/>
    <property type="match status" value="1"/>
</dbReference>
<evidence type="ECO:0000256" key="1">
    <source>
        <dbReference type="SAM" id="MobiDB-lite"/>
    </source>
</evidence>
<dbReference type="Pfam" id="PF01476">
    <property type="entry name" value="LysM"/>
    <property type="match status" value="1"/>
</dbReference>
<dbReference type="RefSeq" id="WP_133284609.1">
    <property type="nucleotide sequence ID" value="NZ_SMSI01000002.1"/>
</dbReference>
<feature type="region of interest" description="Disordered" evidence="1">
    <location>
        <begin position="43"/>
        <end position="82"/>
    </location>
</feature>
<accession>A0A4R5PJP9</accession>
<organism evidence="4 5">
    <name type="scientific">Pseudohoeflea suaedae</name>
    <dbReference type="NCBI Taxonomy" id="877384"/>
    <lineage>
        <taxon>Bacteria</taxon>
        <taxon>Pseudomonadati</taxon>
        <taxon>Pseudomonadota</taxon>
        <taxon>Alphaproteobacteria</taxon>
        <taxon>Hyphomicrobiales</taxon>
        <taxon>Rhizobiaceae</taxon>
        <taxon>Pseudohoeflea</taxon>
    </lineage>
</organism>
<dbReference type="EMBL" id="SMSI01000002">
    <property type="protein sequence ID" value="TDH35909.1"/>
    <property type="molecule type" value="Genomic_DNA"/>
</dbReference>
<feature type="compositionally biased region" description="Low complexity" evidence="1">
    <location>
        <begin position="235"/>
        <end position="246"/>
    </location>
</feature>